<organism evidence="3">
    <name type="scientific">marine metagenome</name>
    <dbReference type="NCBI Taxonomy" id="408172"/>
    <lineage>
        <taxon>unclassified sequences</taxon>
        <taxon>metagenomes</taxon>
        <taxon>ecological metagenomes</taxon>
    </lineage>
</organism>
<evidence type="ECO:0000313" key="3">
    <source>
        <dbReference type="EMBL" id="SVB68426.1"/>
    </source>
</evidence>
<dbReference type="InterPro" id="IPR029058">
    <property type="entry name" value="AB_hydrolase_fold"/>
</dbReference>
<sequence>VVLGLLVCNIGLAKPKAVKFKYQSYNVSGFGKLFSAQYRNEQPVSMVAKLYLPKSDKPVPLVIVQHGTAQIKNIKSWYNIIIPALVDSGIGVLANDHYTGRKVKKDFAWLNFSTRLADNIEAFNTLVKDSRIDPKKIGFTGYSYGGMEALFLAYKPFQTLLNGSFAAHLPFYPACDAVMQEDMTNAPMKIILAELDDYTPAKFCIDYAKKKNLDILVYKGAHHGFIKKKSLSFHKDAWTWANCSGGYINTDGTWFYENQLWTGTEDEITWAITKKCGTRGVHTGGTKKEVLRAVDDTVAFFKTHLK</sequence>
<feature type="domain" description="Dienelactone hydrolase" evidence="2">
    <location>
        <begin position="49"/>
        <end position="237"/>
    </location>
</feature>
<dbReference type="PANTHER" id="PTHR22946">
    <property type="entry name" value="DIENELACTONE HYDROLASE DOMAIN-CONTAINING PROTEIN-RELATED"/>
    <property type="match status" value="1"/>
</dbReference>
<dbReference type="Pfam" id="PF01738">
    <property type="entry name" value="DLH"/>
    <property type="match status" value="1"/>
</dbReference>
<evidence type="ECO:0000256" key="1">
    <source>
        <dbReference type="ARBA" id="ARBA00022801"/>
    </source>
</evidence>
<dbReference type="SUPFAM" id="SSF53474">
    <property type="entry name" value="alpha/beta-Hydrolases"/>
    <property type="match status" value="1"/>
</dbReference>
<dbReference type="InterPro" id="IPR002925">
    <property type="entry name" value="Dienelactn_hydro"/>
</dbReference>
<keyword evidence="1" id="KW-0378">Hydrolase</keyword>
<evidence type="ECO:0000259" key="2">
    <source>
        <dbReference type="Pfam" id="PF01738"/>
    </source>
</evidence>
<dbReference type="GO" id="GO:0016788">
    <property type="term" value="F:hydrolase activity, acting on ester bonds"/>
    <property type="evidence" value="ECO:0007669"/>
    <property type="project" value="UniProtKB-ARBA"/>
</dbReference>
<proteinExistence type="predicted"/>
<reference evidence="3" key="1">
    <citation type="submission" date="2018-05" db="EMBL/GenBank/DDBJ databases">
        <authorList>
            <person name="Lanie J.A."/>
            <person name="Ng W.-L."/>
            <person name="Kazmierczak K.M."/>
            <person name="Andrzejewski T.M."/>
            <person name="Davidsen T.M."/>
            <person name="Wayne K.J."/>
            <person name="Tettelin H."/>
            <person name="Glass J.I."/>
            <person name="Rusch D."/>
            <person name="Podicherti R."/>
            <person name="Tsui H.-C.T."/>
            <person name="Winkler M.E."/>
        </authorList>
    </citation>
    <scope>NUCLEOTIDE SEQUENCE</scope>
</reference>
<gene>
    <name evidence="3" type="ORF">METZ01_LOCUS221280</name>
</gene>
<dbReference type="Gene3D" id="3.40.50.1820">
    <property type="entry name" value="alpha/beta hydrolase"/>
    <property type="match status" value="1"/>
</dbReference>
<feature type="non-terminal residue" evidence="3">
    <location>
        <position position="1"/>
    </location>
</feature>
<dbReference type="AlphaFoldDB" id="A0A382FZD0"/>
<dbReference type="PANTHER" id="PTHR22946:SF9">
    <property type="entry name" value="POLYKETIDE TRANSFERASE AF380"/>
    <property type="match status" value="1"/>
</dbReference>
<name>A0A382FZD0_9ZZZZ</name>
<dbReference type="EMBL" id="UINC01052744">
    <property type="protein sequence ID" value="SVB68426.1"/>
    <property type="molecule type" value="Genomic_DNA"/>
</dbReference>
<protein>
    <recommendedName>
        <fullName evidence="2">Dienelactone hydrolase domain-containing protein</fullName>
    </recommendedName>
</protein>
<accession>A0A382FZD0</accession>
<dbReference type="InterPro" id="IPR050261">
    <property type="entry name" value="FrsA_esterase"/>
</dbReference>